<name>A0A0F3M7L3_ORITS</name>
<evidence type="ECO:0000313" key="1">
    <source>
        <dbReference type="EMBL" id="KJV51710.1"/>
    </source>
</evidence>
<dbReference type="AlphaFoldDB" id="A0A0F3M7L3"/>
<organism evidence="1 2">
    <name type="scientific">Orientia tsutsugamushi str. Gilliam</name>
    <dbReference type="NCBI Taxonomy" id="1359184"/>
    <lineage>
        <taxon>Bacteria</taxon>
        <taxon>Pseudomonadati</taxon>
        <taxon>Pseudomonadota</taxon>
        <taxon>Alphaproteobacteria</taxon>
        <taxon>Rickettsiales</taxon>
        <taxon>Rickettsiaceae</taxon>
        <taxon>Rickettsieae</taxon>
        <taxon>Orientia</taxon>
    </lineage>
</organism>
<proteinExistence type="predicted"/>
<evidence type="ECO:0000313" key="2">
    <source>
        <dbReference type="Proteomes" id="UP000033769"/>
    </source>
</evidence>
<reference evidence="1 2" key="1">
    <citation type="submission" date="2015-02" db="EMBL/GenBank/DDBJ databases">
        <title>Genome Sequencing of Rickettsiales.</title>
        <authorList>
            <person name="Daugherty S.C."/>
            <person name="Su Q."/>
            <person name="Abolude K."/>
            <person name="Beier-Sexton M."/>
            <person name="Carlyon J.A."/>
            <person name="Carter R."/>
            <person name="Day N.P."/>
            <person name="Dumler S.J."/>
            <person name="Dyachenko V."/>
            <person name="Godinez A."/>
            <person name="Kurtti T.J."/>
            <person name="Lichay M."/>
            <person name="Mullins K.E."/>
            <person name="Ott S."/>
            <person name="Pappas-Brown V."/>
            <person name="Paris D.H."/>
            <person name="Patel P."/>
            <person name="Richards A.L."/>
            <person name="Sadzewicz L."/>
            <person name="Sears K."/>
            <person name="Seidman D."/>
            <person name="Sengamalay N."/>
            <person name="Stenos J."/>
            <person name="Tallon L.J."/>
            <person name="Vincent G."/>
            <person name="Fraser C.M."/>
            <person name="Munderloh U."/>
            <person name="Dunning-Hotopp J.C."/>
        </authorList>
    </citation>
    <scope>NUCLEOTIDE SEQUENCE [LARGE SCALE GENOMIC DNA]</scope>
    <source>
        <strain evidence="1 2">Gilliam</strain>
    </source>
</reference>
<gene>
    <name evidence="1" type="ORF">OTSGILL_2046</name>
</gene>
<dbReference type="Proteomes" id="UP000033769">
    <property type="component" value="Unassembled WGS sequence"/>
</dbReference>
<dbReference type="EMBL" id="LANO01000039">
    <property type="protein sequence ID" value="KJV51710.1"/>
    <property type="molecule type" value="Genomic_DNA"/>
</dbReference>
<sequence length="59" mass="7066">MTKQLKHDSLAKTIMSDPVAAQEFLEYYLPSGFQEFNRFITNKSRARELYRRIVKEKIQ</sequence>
<accession>A0A0F3M7L3</accession>
<protein>
    <submittedName>
        <fullName evidence="1">Transposase, YhgA-like family protein</fullName>
    </submittedName>
</protein>
<comment type="caution">
    <text evidence="1">The sequence shown here is derived from an EMBL/GenBank/DDBJ whole genome shotgun (WGS) entry which is preliminary data.</text>
</comment>
<dbReference type="PATRIC" id="fig|1359184.3.peg.1738"/>